<feature type="compositionally biased region" description="Basic and acidic residues" evidence="1">
    <location>
        <begin position="67"/>
        <end position="83"/>
    </location>
</feature>
<dbReference type="Pfam" id="PF12400">
    <property type="entry name" value="STIMATE"/>
    <property type="match status" value="1"/>
</dbReference>
<feature type="region of interest" description="Disordered" evidence="1">
    <location>
        <begin position="147"/>
        <end position="193"/>
    </location>
</feature>
<dbReference type="PANTHER" id="PTHR31735">
    <property type="entry name" value="VACUOLAR MEMBRANE PROTEIN YPL162C"/>
    <property type="match status" value="1"/>
</dbReference>
<reference evidence="3" key="1">
    <citation type="submission" date="2021-05" db="EMBL/GenBank/DDBJ databases">
        <title>The genome of the haptophyte Pavlova lutheri (Diacronema luteri, Pavlovales) - a model for lipid biosynthesis in eukaryotic algae.</title>
        <authorList>
            <person name="Hulatt C.J."/>
            <person name="Posewitz M.C."/>
        </authorList>
    </citation>
    <scope>NUCLEOTIDE SEQUENCE</scope>
    <source>
        <strain evidence="3">NIVA-4/92</strain>
    </source>
</reference>
<dbReference type="Pfam" id="PF20330">
    <property type="entry name" value="DUF6625"/>
    <property type="match status" value="1"/>
</dbReference>
<dbReference type="PANTHER" id="PTHR31735:SF1">
    <property type="entry name" value="VACUOLAR MEMBRANE PROTEIN YPL162C"/>
    <property type="match status" value="1"/>
</dbReference>
<dbReference type="GO" id="GO:0016020">
    <property type="term" value="C:membrane"/>
    <property type="evidence" value="ECO:0007669"/>
    <property type="project" value="TreeGrafter"/>
</dbReference>
<dbReference type="AlphaFoldDB" id="A0A8J5XPF9"/>
<evidence type="ECO:0000256" key="2">
    <source>
        <dbReference type="SAM" id="Phobius"/>
    </source>
</evidence>
<feature type="region of interest" description="Disordered" evidence="1">
    <location>
        <begin position="928"/>
        <end position="963"/>
    </location>
</feature>
<gene>
    <name evidence="3" type="ORF">KFE25_001818</name>
</gene>
<protein>
    <submittedName>
        <fullName evidence="3">Uncharacterized protein</fullName>
    </submittedName>
</protein>
<dbReference type="InterPro" id="IPR046733">
    <property type="entry name" value="DUF6625"/>
</dbReference>
<keyword evidence="4" id="KW-1185">Reference proteome</keyword>
<evidence type="ECO:0000313" key="4">
    <source>
        <dbReference type="Proteomes" id="UP000751190"/>
    </source>
</evidence>
<keyword evidence="2" id="KW-1133">Transmembrane helix</keyword>
<feature type="transmembrane region" description="Helical" evidence="2">
    <location>
        <begin position="705"/>
        <end position="727"/>
    </location>
</feature>
<name>A0A8J5XPF9_DIALT</name>
<keyword evidence="2" id="KW-0472">Membrane</keyword>
<proteinExistence type="predicted"/>
<comment type="caution">
    <text evidence="3">The sequence shown here is derived from an EMBL/GenBank/DDBJ whole genome shotgun (WGS) entry which is preliminary data.</text>
</comment>
<feature type="transmembrane region" description="Helical" evidence="2">
    <location>
        <begin position="814"/>
        <end position="835"/>
    </location>
</feature>
<feature type="transmembrane region" description="Helical" evidence="2">
    <location>
        <begin position="633"/>
        <end position="652"/>
    </location>
</feature>
<accession>A0A8J5XPF9</accession>
<dbReference type="InterPro" id="IPR022127">
    <property type="entry name" value="STIMATE/YPL162C"/>
</dbReference>
<dbReference type="Proteomes" id="UP000751190">
    <property type="component" value="Unassembled WGS sequence"/>
</dbReference>
<feature type="transmembrane region" description="Helical" evidence="2">
    <location>
        <begin position="774"/>
        <end position="793"/>
    </location>
</feature>
<dbReference type="OrthoDB" id="431202at2759"/>
<dbReference type="EMBL" id="JAGTXO010000018">
    <property type="protein sequence ID" value="KAG8463045.1"/>
    <property type="molecule type" value="Genomic_DNA"/>
</dbReference>
<evidence type="ECO:0000256" key="1">
    <source>
        <dbReference type="SAM" id="MobiDB-lite"/>
    </source>
</evidence>
<evidence type="ECO:0000313" key="3">
    <source>
        <dbReference type="EMBL" id="KAG8463045.1"/>
    </source>
</evidence>
<sequence>MGQPSIRRVLCVAVGLYALFTLAAYHLWSAALDSPRSANERRADASAGANGQPRASRGRRGGAKSGARADERRAGAPEWPTNHRVDAFDVDKATADRAGGAPVDVHADVTLVDDARLAGHRKIAPRSGAALTRAAQATLAQVATGQRAGMDSMAGKAAGGAERVDRVRGDTPTQALAGAPRAPDAPSLDAEPPCPGAHPRYRIAIVIAWLGPSPAWFAHFAASAARSSYLVDFLLFHEGELDAPPVTTSARRAPLPRNVISINVGDGGLAAKFGFGMAKALGWQGASTRKLVAAFRVLFKEHPRLLAEYKPAFGAIFEKQLIAYSHWGYADVDQLWGDLPRHVDVAELRDFDVFSWSFGDQAAFYLRGQWTVHAARPELARIWTACAHLGAGLLNEVLAKVHSEARRTALVANRTNGGKGAPGRRFISAEGCYSKAMAAVPGIRLAISTKQLIGDDQRHPHVVAAGGRVWSCAGGKGAFAALDREQLRRAAGALARQPARCEQALQPTLVPRDAAALEPLRVSNRGCGAWIQPEFRMCAAKRPGEDEREWRVTLRNGTFWKERVMAVRESVTVSVGSASDGKDASIVCAEASFFHFQEWKKSWSRALWDAVAPSDGSPPAGLLLSKSSILLDGFSLLVQLFLALGSFSSLVYKRHCERPQRKLRIWLFDTSKQALSAGLVHLLNMAIAQVVGARAEPRAKSRDPCVVYTVNLCFDVAVGTLISYHLLLVAERALSRLAECGCCGAPSLAACARACASTGQYGCPPRVSRWLPQLALWVLIVCVSKALCAAIALRTRLVMDLGAMLLRPLAPSPRAELVIVMLVLPLVLSVAQLWVQDNFLKLDTAKRTQGAGATYAPLYRCPVVEMHGTVDGEPIDALPHAHLCGLGLQAVRAPSGDVLALAQPPTPATWAEGDALAVSRSSSLATRALDVDEDAAAGAQPQPSPGPALGDGGPALHNPHGQG</sequence>
<feature type="region of interest" description="Disordered" evidence="1">
    <location>
        <begin position="39"/>
        <end position="83"/>
    </location>
</feature>
<organism evidence="3 4">
    <name type="scientific">Diacronema lutheri</name>
    <name type="common">Unicellular marine alga</name>
    <name type="synonym">Monochrysis lutheri</name>
    <dbReference type="NCBI Taxonomy" id="2081491"/>
    <lineage>
        <taxon>Eukaryota</taxon>
        <taxon>Haptista</taxon>
        <taxon>Haptophyta</taxon>
        <taxon>Pavlovophyceae</taxon>
        <taxon>Pavlovales</taxon>
        <taxon>Pavlovaceae</taxon>
        <taxon>Diacronema</taxon>
    </lineage>
</organism>
<keyword evidence="2" id="KW-0812">Transmembrane</keyword>